<protein>
    <submittedName>
        <fullName evidence="1">Uncharacterized protein</fullName>
    </submittedName>
</protein>
<gene>
    <name evidence="1" type="ORF">H5410_028362</name>
</gene>
<keyword evidence="2" id="KW-1185">Reference proteome</keyword>
<proteinExistence type="predicted"/>
<dbReference type="AlphaFoldDB" id="A0A9J5Z797"/>
<name>A0A9J5Z797_SOLCO</name>
<organism evidence="1 2">
    <name type="scientific">Solanum commersonii</name>
    <name type="common">Commerson's wild potato</name>
    <name type="synonym">Commerson's nightshade</name>
    <dbReference type="NCBI Taxonomy" id="4109"/>
    <lineage>
        <taxon>Eukaryota</taxon>
        <taxon>Viridiplantae</taxon>
        <taxon>Streptophyta</taxon>
        <taxon>Embryophyta</taxon>
        <taxon>Tracheophyta</taxon>
        <taxon>Spermatophyta</taxon>
        <taxon>Magnoliopsida</taxon>
        <taxon>eudicotyledons</taxon>
        <taxon>Gunneridae</taxon>
        <taxon>Pentapetalae</taxon>
        <taxon>asterids</taxon>
        <taxon>lamiids</taxon>
        <taxon>Solanales</taxon>
        <taxon>Solanaceae</taxon>
        <taxon>Solanoideae</taxon>
        <taxon>Solaneae</taxon>
        <taxon>Solanum</taxon>
    </lineage>
</organism>
<comment type="caution">
    <text evidence="1">The sequence shown here is derived from an EMBL/GenBank/DDBJ whole genome shotgun (WGS) entry which is preliminary data.</text>
</comment>
<accession>A0A9J5Z797</accession>
<dbReference type="Proteomes" id="UP000824120">
    <property type="component" value="Chromosome 5"/>
</dbReference>
<evidence type="ECO:0000313" key="2">
    <source>
        <dbReference type="Proteomes" id="UP000824120"/>
    </source>
</evidence>
<evidence type="ECO:0000313" key="1">
    <source>
        <dbReference type="EMBL" id="KAG5606870.1"/>
    </source>
</evidence>
<dbReference type="EMBL" id="JACXVP010000005">
    <property type="protein sequence ID" value="KAG5606870.1"/>
    <property type="molecule type" value="Genomic_DNA"/>
</dbReference>
<sequence>MYFFIELSIPWIMKRSIEINNTSEGFHCLQRTFYTKFWSKLLQKNPEGKIYGQEIIDLINVKISKYYDTATMEPQVTEDSSPFKRITRNLQMKK</sequence>
<reference evidence="1 2" key="1">
    <citation type="submission" date="2020-09" db="EMBL/GenBank/DDBJ databases">
        <title>De no assembly of potato wild relative species, Solanum commersonii.</title>
        <authorList>
            <person name="Cho K."/>
        </authorList>
    </citation>
    <scope>NUCLEOTIDE SEQUENCE [LARGE SCALE GENOMIC DNA]</scope>
    <source>
        <strain evidence="1">LZ3.2</strain>
        <tissue evidence="1">Leaf</tissue>
    </source>
</reference>